<dbReference type="EMBL" id="FOHV01000018">
    <property type="protein sequence ID" value="SET34713.1"/>
    <property type="molecule type" value="Genomic_DNA"/>
</dbReference>
<dbReference type="GO" id="GO:0005886">
    <property type="term" value="C:plasma membrane"/>
    <property type="evidence" value="ECO:0007669"/>
    <property type="project" value="UniProtKB-SubCell"/>
</dbReference>
<dbReference type="GO" id="GO:0005524">
    <property type="term" value="F:ATP binding"/>
    <property type="evidence" value="ECO:0007669"/>
    <property type="project" value="UniProtKB-KW"/>
</dbReference>
<evidence type="ECO:0000256" key="7">
    <source>
        <dbReference type="ARBA" id="ARBA00022553"/>
    </source>
</evidence>
<dbReference type="Gene3D" id="3.30.450.20">
    <property type="entry name" value="PAS domain"/>
    <property type="match status" value="1"/>
</dbReference>
<dbReference type="SUPFAM" id="SSF55785">
    <property type="entry name" value="PYP-like sensor domain (PAS domain)"/>
    <property type="match status" value="1"/>
</dbReference>
<dbReference type="Pfam" id="PF11808">
    <property type="entry name" value="PhoR"/>
    <property type="match status" value="1"/>
</dbReference>
<dbReference type="Proteomes" id="UP000242642">
    <property type="component" value="Unassembled WGS sequence"/>
</dbReference>
<evidence type="ECO:0000256" key="13">
    <source>
        <dbReference type="ARBA" id="ARBA00022840"/>
    </source>
</evidence>
<dbReference type="InterPro" id="IPR036890">
    <property type="entry name" value="HATPase_C_sf"/>
</dbReference>
<comment type="function">
    <text evidence="17">Member of the two-component regulatory system PhoR/PhoB involved in the phosphate regulon genes expression. PhoR may function as a membrane-associated protein kinase that phosphorylates PhoB in response to environmental signals.</text>
</comment>
<dbReference type="PROSITE" id="PS50109">
    <property type="entry name" value="HIS_KIN"/>
    <property type="match status" value="1"/>
</dbReference>
<dbReference type="GO" id="GO:0000155">
    <property type="term" value="F:phosphorelay sensor kinase activity"/>
    <property type="evidence" value="ECO:0007669"/>
    <property type="project" value="InterPro"/>
</dbReference>
<keyword evidence="14 18" id="KW-1133">Transmembrane helix</keyword>
<dbReference type="SUPFAM" id="SSF47384">
    <property type="entry name" value="Homodimeric domain of signal transducing histidine kinase"/>
    <property type="match status" value="1"/>
</dbReference>
<comment type="subcellular location">
    <subcellularLocation>
        <location evidence="2">Cell membrane</location>
    </subcellularLocation>
</comment>
<evidence type="ECO:0000313" key="21">
    <source>
        <dbReference type="EMBL" id="SET34713.1"/>
    </source>
</evidence>
<keyword evidence="8" id="KW-0592">Phosphate transport</keyword>
<keyword evidence="9" id="KW-0808">Transferase</keyword>
<organism evidence="21 22">
    <name type="scientific">Thorsellia anophelis DSM 18579</name>
    <dbReference type="NCBI Taxonomy" id="1123402"/>
    <lineage>
        <taxon>Bacteria</taxon>
        <taxon>Pseudomonadati</taxon>
        <taxon>Pseudomonadota</taxon>
        <taxon>Gammaproteobacteria</taxon>
        <taxon>Enterobacterales</taxon>
        <taxon>Thorselliaceae</taxon>
        <taxon>Thorsellia</taxon>
    </lineage>
</organism>
<evidence type="ECO:0000256" key="9">
    <source>
        <dbReference type="ARBA" id="ARBA00022679"/>
    </source>
</evidence>
<reference evidence="22" key="1">
    <citation type="submission" date="2016-10" db="EMBL/GenBank/DDBJ databases">
        <authorList>
            <person name="Varghese N."/>
            <person name="Submissions S."/>
        </authorList>
    </citation>
    <scope>NUCLEOTIDE SEQUENCE [LARGE SCALE GENOMIC DNA]</scope>
    <source>
        <strain evidence="22">DSM 18579</strain>
    </source>
</reference>
<dbReference type="GO" id="GO:0006355">
    <property type="term" value="P:regulation of DNA-templated transcription"/>
    <property type="evidence" value="ECO:0007669"/>
    <property type="project" value="InterPro"/>
</dbReference>
<keyword evidence="10 18" id="KW-0812">Transmembrane</keyword>
<evidence type="ECO:0000313" key="22">
    <source>
        <dbReference type="Proteomes" id="UP000242642"/>
    </source>
</evidence>
<dbReference type="Pfam" id="PF00512">
    <property type="entry name" value="HisKA"/>
    <property type="match status" value="1"/>
</dbReference>
<evidence type="ECO:0000259" key="19">
    <source>
        <dbReference type="PROSITE" id="PS50109"/>
    </source>
</evidence>
<evidence type="ECO:0000256" key="8">
    <source>
        <dbReference type="ARBA" id="ARBA00022592"/>
    </source>
</evidence>
<dbReference type="InterPro" id="IPR014310">
    <property type="entry name" value="Sig_transdc_His_kinase_PhoR"/>
</dbReference>
<feature type="transmembrane region" description="Helical" evidence="18">
    <location>
        <begin position="6"/>
        <end position="25"/>
    </location>
</feature>
<dbReference type="InterPro" id="IPR005467">
    <property type="entry name" value="His_kinase_dom"/>
</dbReference>
<dbReference type="PROSITE" id="PS50112">
    <property type="entry name" value="PAS"/>
    <property type="match status" value="1"/>
</dbReference>
<dbReference type="Pfam" id="PF02518">
    <property type="entry name" value="HATPase_c"/>
    <property type="match status" value="1"/>
</dbReference>
<dbReference type="FunFam" id="3.30.565.10:FF:000006">
    <property type="entry name" value="Sensor histidine kinase WalK"/>
    <property type="match status" value="1"/>
</dbReference>
<dbReference type="InterPro" id="IPR035965">
    <property type="entry name" value="PAS-like_dom_sf"/>
</dbReference>
<dbReference type="NCBIfam" id="TIGR02966">
    <property type="entry name" value="phoR_proteo"/>
    <property type="match status" value="1"/>
</dbReference>
<accession>A0A1I0DQ87</accession>
<protein>
    <recommendedName>
        <fullName evidence="4">Phosphate regulon sensor protein PhoR</fullName>
        <ecNumber evidence="3">2.7.13.3</ecNumber>
    </recommendedName>
</protein>
<evidence type="ECO:0000256" key="11">
    <source>
        <dbReference type="ARBA" id="ARBA00022741"/>
    </source>
</evidence>
<dbReference type="SMART" id="SM00387">
    <property type="entry name" value="HATPase_c"/>
    <property type="match status" value="1"/>
</dbReference>
<dbReference type="NCBIfam" id="NF008235">
    <property type="entry name" value="PRK11006.1"/>
    <property type="match status" value="1"/>
</dbReference>
<keyword evidence="16 18" id="KW-0472">Membrane</keyword>
<keyword evidence="6" id="KW-1003">Cell membrane</keyword>
<keyword evidence="22" id="KW-1185">Reference proteome</keyword>
<evidence type="ECO:0000256" key="18">
    <source>
        <dbReference type="SAM" id="Phobius"/>
    </source>
</evidence>
<keyword evidence="11" id="KW-0547">Nucleotide-binding</keyword>
<dbReference type="CDD" id="cd00082">
    <property type="entry name" value="HisKA"/>
    <property type="match status" value="1"/>
</dbReference>
<dbReference type="OrthoDB" id="9813151at2"/>
<dbReference type="InterPro" id="IPR050351">
    <property type="entry name" value="BphY/WalK/GraS-like"/>
</dbReference>
<proteinExistence type="predicted"/>
<keyword evidence="12 21" id="KW-0418">Kinase</keyword>
<dbReference type="InterPro" id="IPR021766">
    <property type="entry name" value="PhoR_N"/>
</dbReference>
<dbReference type="Gene3D" id="1.10.287.130">
    <property type="match status" value="1"/>
</dbReference>
<evidence type="ECO:0000256" key="5">
    <source>
        <dbReference type="ARBA" id="ARBA00022448"/>
    </source>
</evidence>
<gene>
    <name evidence="21" type="ORF">SAMN02583745_02086</name>
</gene>
<dbReference type="STRING" id="1123402.SAMN02583745_02086"/>
<evidence type="ECO:0000256" key="17">
    <source>
        <dbReference type="ARBA" id="ARBA00025207"/>
    </source>
</evidence>
<evidence type="ECO:0000256" key="2">
    <source>
        <dbReference type="ARBA" id="ARBA00004236"/>
    </source>
</evidence>
<evidence type="ECO:0000256" key="3">
    <source>
        <dbReference type="ARBA" id="ARBA00012438"/>
    </source>
</evidence>
<dbReference type="CDD" id="cd00130">
    <property type="entry name" value="PAS"/>
    <property type="match status" value="1"/>
</dbReference>
<dbReference type="Gene3D" id="3.30.565.10">
    <property type="entry name" value="Histidine kinase-like ATPase, C-terminal domain"/>
    <property type="match status" value="1"/>
</dbReference>
<name>A0A1I0DQ87_9GAMM</name>
<dbReference type="GO" id="GO:0004721">
    <property type="term" value="F:phosphoprotein phosphatase activity"/>
    <property type="evidence" value="ECO:0007669"/>
    <property type="project" value="InterPro"/>
</dbReference>
<evidence type="ECO:0000256" key="15">
    <source>
        <dbReference type="ARBA" id="ARBA00023012"/>
    </source>
</evidence>
<keyword evidence="5" id="KW-0813">Transport</keyword>
<dbReference type="Pfam" id="PF00989">
    <property type="entry name" value="PAS"/>
    <property type="match status" value="1"/>
</dbReference>
<dbReference type="InterPro" id="IPR004358">
    <property type="entry name" value="Sig_transdc_His_kin-like_C"/>
</dbReference>
<keyword evidence="15" id="KW-0902">Two-component regulatory system</keyword>
<keyword evidence="13" id="KW-0067">ATP-binding</keyword>
<dbReference type="PANTHER" id="PTHR45453">
    <property type="entry name" value="PHOSPHATE REGULON SENSOR PROTEIN PHOR"/>
    <property type="match status" value="1"/>
</dbReference>
<dbReference type="InterPro" id="IPR003661">
    <property type="entry name" value="HisK_dim/P_dom"/>
</dbReference>
<evidence type="ECO:0000256" key="14">
    <source>
        <dbReference type="ARBA" id="ARBA00022989"/>
    </source>
</evidence>
<feature type="domain" description="PAS" evidence="20">
    <location>
        <begin position="126"/>
        <end position="181"/>
    </location>
</feature>
<evidence type="ECO:0000256" key="1">
    <source>
        <dbReference type="ARBA" id="ARBA00000085"/>
    </source>
</evidence>
<dbReference type="PRINTS" id="PR00344">
    <property type="entry name" value="BCTRLSENSOR"/>
</dbReference>
<evidence type="ECO:0000256" key="6">
    <source>
        <dbReference type="ARBA" id="ARBA00022475"/>
    </source>
</evidence>
<keyword evidence="7" id="KW-0597">Phosphoprotein</keyword>
<evidence type="ECO:0000256" key="12">
    <source>
        <dbReference type="ARBA" id="ARBA00022777"/>
    </source>
</evidence>
<dbReference type="InterPro" id="IPR003594">
    <property type="entry name" value="HATPase_dom"/>
</dbReference>
<feature type="transmembrane region" description="Helical" evidence="18">
    <location>
        <begin position="37"/>
        <end position="55"/>
    </location>
</feature>
<evidence type="ECO:0000256" key="4">
    <source>
        <dbReference type="ARBA" id="ARBA00019665"/>
    </source>
</evidence>
<dbReference type="SMART" id="SM00388">
    <property type="entry name" value="HisKA"/>
    <property type="match status" value="1"/>
</dbReference>
<dbReference type="InterPro" id="IPR013767">
    <property type="entry name" value="PAS_fold"/>
</dbReference>
<evidence type="ECO:0000259" key="20">
    <source>
        <dbReference type="PROSITE" id="PS50112"/>
    </source>
</evidence>
<comment type="catalytic activity">
    <reaction evidence="1">
        <text>ATP + protein L-histidine = ADP + protein N-phospho-L-histidine.</text>
        <dbReference type="EC" id="2.7.13.3"/>
    </reaction>
</comment>
<dbReference type="PANTHER" id="PTHR45453:SF1">
    <property type="entry name" value="PHOSPHATE REGULON SENSOR PROTEIN PHOR"/>
    <property type="match status" value="1"/>
</dbReference>
<dbReference type="EC" id="2.7.13.3" evidence="3"/>
<dbReference type="InterPro" id="IPR000014">
    <property type="entry name" value="PAS"/>
</dbReference>
<feature type="domain" description="Histidine kinase" evidence="19">
    <location>
        <begin position="240"/>
        <end position="457"/>
    </location>
</feature>
<dbReference type="SUPFAM" id="SSF55874">
    <property type="entry name" value="ATPase domain of HSP90 chaperone/DNA topoisomerase II/histidine kinase"/>
    <property type="match status" value="1"/>
</dbReference>
<dbReference type="InterPro" id="IPR036097">
    <property type="entry name" value="HisK_dim/P_sf"/>
</dbReference>
<evidence type="ECO:0000256" key="10">
    <source>
        <dbReference type="ARBA" id="ARBA00022692"/>
    </source>
</evidence>
<dbReference type="GO" id="GO:0006817">
    <property type="term" value="P:phosphate ion transport"/>
    <property type="evidence" value="ECO:0007669"/>
    <property type="project" value="UniProtKB-KW"/>
</dbReference>
<dbReference type="GO" id="GO:0016036">
    <property type="term" value="P:cellular response to phosphate starvation"/>
    <property type="evidence" value="ECO:0007669"/>
    <property type="project" value="TreeGrafter"/>
</dbReference>
<dbReference type="SMART" id="SM00091">
    <property type="entry name" value="PAS"/>
    <property type="match status" value="1"/>
</dbReference>
<evidence type="ECO:0000256" key="16">
    <source>
        <dbReference type="ARBA" id="ARBA00023136"/>
    </source>
</evidence>
<sequence>MVEGIDNGSLCLFTYEIIGSIYVVFGKDRILLQKLTWQSFIFSFVLVLLPCVIVGLIFGHLPWWICVGLLGLLGWNYAHQLKLSYWLWQDKSMTPPTAKGHWEVIFYGLLQLQKRNKKRRKELATLIKRFRSGAESLPDALVMITSDGTIFWCNKLAENLLGFKWPADNGQNIINLLRYPEFARYVEGKRFESPLTLSLFTERDVEFRIMPYTEDQFIVMARDVTQVKQAEIARRNFFNNASHELGTPLTVLKGYLDMLEDDALNHCLPPKALLTMRAQSERMDKLIKQLLALSRLEYQVQASYKQKISLSEMLIALQLSAEALNKNAHEFEFHIEPGLFVLGNLEELRSAMNNLIENAIKHTPKEAKIVVKLEANYNRTKVKFSVQDSGQGIAREHIPHLTERFYRVDEARQRESGGSGIGLAIVKHVLSRHQSELQIVSQLGKGSRFSFSLALCD</sequence>
<dbReference type="FunFam" id="1.10.287.130:FF:000001">
    <property type="entry name" value="Two-component sensor histidine kinase"/>
    <property type="match status" value="1"/>
</dbReference>
<dbReference type="AlphaFoldDB" id="A0A1I0DQ87"/>